<accession>A0A0F9W6Y5</accession>
<evidence type="ECO:0000313" key="1">
    <source>
        <dbReference type="EMBL" id="KKN81431.1"/>
    </source>
</evidence>
<dbReference type="AlphaFoldDB" id="A0A0F9W6Y5"/>
<protein>
    <submittedName>
        <fullName evidence="1">Uncharacterized protein</fullName>
    </submittedName>
</protein>
<comment type="caution">
    <text evidence="1">The sequence shown here is derived from an EMBL/GenBank/DDBJ whole genome shotgun (WGS) entry which is preliminary data.</text>
</comment>
<organism evidence="1">
    <name type="scientific">marine sediment metagenome</name>
    <dbReference type="NCBI Taxonomy" id="412755"/>
    <lineage>
        <taxon>unclassified sequences</taxon>
        <taxon>metagenomes</taxon>
        <taxon>ecological metagenomes</taxon>
    </lineage>
</organism>
<name>A0A0F9W6Y5_9ZZZZ</name>
<gene>
    <name evidence="1" type="ORF">LCGC14_0320440</name>
</gene>
<dbReference type="EMBL" id="LAZR01000215">
    <property type="protein sequence ID" value="KKN81431.1"/>
    <property type="molecule type" value="Genomic_DNA"/>
</dbReference>
<proteinExistence type="predicted"/>
<sequence length="64" mass="7261">MSNYLQPKTVYHRIRLQLRILPPREQIHVLTTVAASLGMDLVEIWKYRNRASIGAASVADRGGE</sequence>
<reference evidence="1" key="1">
    <citation type="journal article" date="2015" name="Nature">
        <title>Complex archaea that bridge the gap between prokaryotes and eukaryotes.</title>
        <authorList>
            <person name="Spang A."/>
            <person name="Saw J.H."/>
            <person name="Jorgensen S.L."/>
            <person name="Zaremba-Niedzwiedzka K."/>
            <person name="Martijn J."/>
            <person name="Lind A.E."/>
            <person name="van Eijk R."/>
            <person name="Schleper C."/>
            <person name="Guy L."/>
            <person name="Ettema T.J."/>
        </authorList>
    </citation>
    <scope>NUCLEOTIDE SEQUENCE</scope>
</reference>